<gene>
    <name evidence="1" type="ORF">CJ030_MR3G019163</name>
</gene>
<accession>A0A6A1WA69</accession>
<reference evidence="1 2" key="1">
    <citation type="journal article" date="2019" name="Plant Biotechnol. J.">
        <title>The red bayberry genome and genetic basis of sex determination.</title>
        <authorList>
            <person name="Jia H.M."/>
            <person name="Jia H.J."/>
            <person name="Cai Q.L."/>
            <person name="Wang Y."/>
            <person name="Zhao H.B."/>
            <person name="Yang W.F."/>
            <person name="Wang G.Y."/>
            <person name="Li Y.H."/>
            <person name="Zhan D.L."/>
            <person name="Shen Y.T."/>
            <person name="Niu Q.F."/>
            <person name="Chang L."/>
            <person name="Qiu J."/>
            <person name="Zhao L."/>
            <person name="Xie H.B."/>
            <person name="Fu W.Y."/>
            <person name="Jin J."/>
            <person name="Li X.W."/>
            <person name="Jiao Y."/>
            <person name="Zhou C.C."/>
            <person name="Tu T."/>
            <person name="Chai C.Y."/>
            <person name="Gao J.L."/>
            <person name="Fan L.J."/>
            <person name="van de Weg E."/>
            <person name="Wang J.Y."/>
            <person name="Gao Z.S."/>
        </authorList>
    </citation>
    <scope>NUCLEOTIDE SEQUENCE [LARGE SCALE GENOMIC DNA]</scope>
    <source>
        <tissue evidence="1">Leaves</tissue>
    </source>
</reference>
<dbReference type="Proteomes" id="UP000516437">
    <property type="component" value="Chromosome 3"/>
</dbReference>
<dbReference type="OrthoDB" id="1921870at2759"/>
<dbReference type="EMBL" id="RXIC02000021">
    <property type="protein sequence ID" value="KAB1219710.1"/>
    <property type="molecule type" value="Genomic_DNA"/>
</dbReference>
<evidence type="ECO:0000313" key="1">
    <source>
        <dbReference type="EMBL" id="KAB1219710.1"/>
    </source>
</evidence>
<keyword evidence="2" id="KW-1185">Reference proteome</keyword>
<protein>
    <submittedName>
        <fullName evidence="1">Uncharacterized protein</fullName>
    </submittedName>
</protein>
<proteinExistence type="predicted"/>
<name>A0A6A1WA69_9ROSI</name>
<dbReference type="AlphaFoldDB" id="A0A6A1WA69"/>
<comment type="caution">
    <text evidence="1">The sequence shown here is derived from an EMBL/GenBank/DDBJ whole genome shotgun (WGS) entry which is preliminary data.</text>
</comment>
<evidence type="ECO:0000313" key="2">
    <source>
        <dbReference type="Proteomes" id="UP000516437"/>
    </source>
</evidence>
<organism evidence="1 2">
    <name type="scientific">Morella rubra</name>
    <name type="common">Chinese bayberry</name>
    <dbReference type="NCBI Taxonomy" id="262757"/>
    <lineage>
        <taxon>Eukaryota</taxon>
        <taxon>Viridiplantae</taxon>
        <taxon>Streptophyta</taxon>
        <taxon>Embryophyta</taxon>
        <taxon>Tracheophyta</taxon>
        <taxon>Spermatophyta</taxon>
        <taxon>Magnoliopsida</taxon>
        <taxon>eudicotyledons</taxon>
        <taxon>Gunneridae</taxon>
        <taxon>Pentapetalae</taxon>
        <taxon>rosids</taxon>
        <taxon>fabids</taxon>
        <taxon>Fagales</taxon>
        <taxon>Myricaceae</taxon>
        <taxon>Morella</taxon>
    </lineage>
</organism>
<sequence>MYQHYSVFNSEEEALEHLYLEINKEEQTRVCDLFASKEFQRRRTINRENRAKLKIVHTLGARSFQHARALLEKMEVLQLQYESEGKPYTVVEIFAQVLRTKVGYVKGLGGSVLSVDLSQRLEVARLEEMKAR</sequence>